<proteinExistence type="predicted"/>
<protein>
    <submittedName>
        <fullName evidence="3">Uncharacterized protein</fullName>
    </submittedName>
</protein>
<reference evidence="3 4" key="1">
    <citation type="submission" date="2017-06" db="EMBL/GenBank/DDBJ databases">
        <title>Description of Rhodopirellula bahusiensis sp. nov.</title>
        <authorList>
            <person name="Kizina J."/>
            <person name="Harder J."/>
        </authorList>
    </citation>
    <scope>NUCLEOTIDE SEQUENCE [LARGE SCALE GENOMIC DNA]</scope>
    <source>
        <strain evidence="3 4">SWK21</strain>
    </source>
</reference>
<feature type="transmembrane region" description="Helical" evidence="2">
    <location>
        <begin position="26"/>
        <end position="50"/>
    </location>
</feature>
<keyword evidence="2" id="KW-0812">Transmembrane</keyword>
<keyword evidence="2" id="KW-0472">Membrane</keyword>
<dbReference type="EMBL" id="NIZW01000006">
    <property type="protein sequence ID" value="PHQ35836.1"/>
    <property type="molecule type" value="Genomic_DNA"/>
</dbReference>
<sequence>MNELFPRAVVPTASPRKIFAVPRSRWWLVSGFAIAWLAVGWFGSAMTAFAQTDEAESGKFVLLRNDRVLRGDVQIAGESVIVRRGGSEIRMPAKEVIGARDSLESLFELREQWFAARTSSRPIQRALSAARWCIDHGLNRQAAQQLMVVYHADPENSEAQHLESRLRNLTRPEEPKQNTSEVQQASFVEADSEIQRSSEILNPSQPVDPLHSEVMNSWLLHAFTARVQPILLAKCAQCHDQSLSDAPGNFALSRPVHSSRPGRQITEANLRAILKLCDPGKSAASPLVVMAKKDHGPKSSPRQHATGMPADSVLMKTLESFVDQLPLRSELKVAEEDPVFEETAKASDPSMVAPASFVDESTSAEDAGDPRDTSSQWSPPGNAKKDGPSRPVRLPRVEQPLSKDLFNRQTELIEMFRGTMHSQAE</sequence>
<accession>A0A2G1W9Z1</accession>
<evidence type="ECO:0000256" key="2">
    <source>
        <dbReference type="SAM" id="Phobius"/>
    </source>
</evidence>
<evidence type="ECO:0000313" key="3">
    <source>
        <dbReference type="EMBL" id="PHQ35836.1"/>
    </source>
</evidence>
<name>A0A2G1W9Z1_9BACT</name>
<dbReference type="AlphaFoldDB" id="A0A2G1W9Z1"/>
<keyword evidence="2" id="KW-1133">Transmembrane helix</keyword>
<comment type="caution">
    <text evidence="3">The sequence shown here is derived from an EMBL/GenBank/DDBJ whole genome shotgun (WGS) entry which is preliminary data.</text>
</comment>
<evidence type="ECO:0000313" key="4">
    <source>
        <dbReference type="Proteomes" id="UP000225740"/>
    </source>
</evidence>
<dbReference type="OrthoDB" id="251278at2"/>
<feature type="region of interest" description="Disordered" evidence="1">
    <location>
        <begin position="358"/>
        <end position="405"/>
    </location>
</feature>
<evidence type="ECO:0000256" key="1">
    <source>
        <dbReference type="SAM" id="MobiDB-lite"/>
    </source>
</evidence>
<organism evidence="3 4">
    <name type="scientific">Rhodopirellula bahusiensis</name>
    <dbReference type="NCBI Taxonomy" id="2014065"/>
    <lineage>
        <taxon>Bacteria</taxon>
        <taxon>Pseudomonadati</taxon>
        <taxon>Planctomycetota</taxon>
        <taxon>Planctomycetia</taxon>
        <taxon>Pirellulales</taxon>
        <taxon>Pirellulaceae</taxon>
        <taxon>Rhodopirellula</taxon>
    </lineage>
</organism>
<gene>
    <name evidence="3" type="ORF">CEE69_08575</name>
</gene>
<keyword evidence="4" id="KW-1185">Reference proteome</keyword>
<dbReference type="RefSeq" id="WP_099260468.1">
    <property type="nucleotide sequence ID" value="NZ_NIZW01000006.1"/>
</dbReference>
<dbReference type="Proteomes" id="UP000225740">
    <property type="component" value="Unassembled WGS sequence"/>
</dbReference>
<dbReference type="GeneID" id="90608234"/>